<evidence type="ECO:0000313" key="2">
    <source>
        <dbReference type="Proteomes" id="UP001597302"/>
    </source>
</evidence>
<dbReference type="EMBL" id="JBHTOQ010000022">
    <property type="protein sequence ID" value="MFD1481619.1"/>
    <property type="molecule type" value="Genomic_DNA"/>
</dbReference>
<comment type="caution">
    <text evidence="1">The sequence shown here is derived from an EMBL/GenBank/DDBJ whole genome shotgun (WGS) entry which is preliminary data.</text>
</comment>
<evidence type="ECO:0000313" key="1">
    <source>
        <dbReference type="EMBL" id="MFD1481619.1"/>
    </source>
</evidence>
<name>A0ABW4DWP4_9RHOB</name>
<keyword evidence="2" id="KW-1185">Reference proteome</keyword>
<proteinExistence type="predicted"/>
<protein>
    <submittedName>
        <fullName evidence="1">Uncharacterized protein</fullName>
    </submittedName>
</protein>
<accession>A0ABW4DWP4</accession>
<organism evidence="1 2">
    <name type="scientific">Paracoccus nototheniae</name>
    <dbReference type="NCBI Taxonomy" id="2489002"/>
    <lineage>
        <taxon>Bacteria</taxon>
        <taxon>Pseudomonadati</taxon>
        <taxon>Pseudomonadota</taxon>
        <taxon>Alphaproteobacteria</taxon>
        <taxon>Rhodobacterales</taxon>
        <taxon>Paracoccaceae</taxon>
        <taxon>Paracoccus</taxon>
    </lineage>
</organism>
<dbReference type="Proteomes" id="UP001597302">
    <property type="component" value="Unassembled WGS sequence"/>
</dbReference>
<dbReference type="RefSeq" id="WP_131572923.1">
    <property type="nucleotide sequence ID" value="NZ_CBCSAJ010000004.1"/>
</dbReference>
<sequence>MTNLDATICRRLWASVALQALSYHRRKIQAAARGQGILYFGSDKVYIGTLEHEIASATAYLDSDDFGIVCERAGADPKLAEAIDYLVNARERISMKSVMEAAA</sequence>
<reference evidence="2" key="1">
    <citation type="journal article" date="2019" name="Int. J. Syst. Evol. Microbiol.">
        <title>The Global Catalogue of Microorganisms (GCM) 10K type strain sequencing project: providing services to taxonomists for standard genome sequencing and annotation.</title>
        <authorList>
            <consortium name="The Broad Institute Genomics Platform"/>
            <consortium name="The Broad Institute Genome Sequencing Center for Infectious Disease"/>
            <person name="Wu L."/>
            <person name="Ma J."/>
        </authorList>
    </citation>
    <scope>NUCLEOTIDE SEQUENCE [LARGE SCALE GENOMIC DNA]</scope>
    <source>
        <strain evidence="2">CCM 8875</strain>
    </source>
</reference>
<gene>
    <name evidence="1" type="ORF">ACFQ5P_09955</name>
</gene>